<dbReference type="SMART" id="SM00220">
    <property type="entry name" value="S_TKc"/>
    <property type="match status" value="1"/>
</dbReference>
<dbReference type="InterPro" id="IPR000719">
    <property type="entry name" value="Prot_kinase_dom"/>
</dbReference>
<dbReference type="InterPro" id="IPR008271">
    <property type="entry name" value="Ser/Thr_kinase_AS"/>
</dbReference>
<evidence type="ECO:0000313" key="2">
    <source>
        <dbReference type="EMBL" id="AYV84759.1"/>
    </source>
</evidence>
<dbReference type="PANTHER" id="PTHR24419:SF18">
    <property type="entry name" value="SERINE_THREONINE-PROTEIN KINASE HASPIN"/>
    <property type="match status" value="1"/>
</dbReference>
<keyword evidence="2" id="KW-0808">Transferase</keyword>
<dbReference type="GO" id="GO:0072354">
    <property type="term" value="F:histone H3T3 kinase activity"/>
    <property type="evidence" value="ECO:0007669"/>
    <property type="project" value="TreeGrafter"/>
</dbReference>
<accession>A0A3G5AH79</accession>
<sequence length="435" mass="51332">MSENSLHTLKSSQEREKDTIGFRIQFVQELLKDKELKPLVDFDCCETEHFKFGKHDEDESEFDGMDAGTNDTRYLLHKRVYDFNNIINQLGGKLYYIKSGTTGHTFKGVIETKDSEPFTYAVKVVAYPKKSKYRKIYDSERPENAEIMMIRLLSYFIVNKQTPHIILPIATFNTSIKPFLTLLQEEVVDQTDKRYMEFLENYKEGIFYDEVSILISEWANRGDLLDYIRKNYRKFQLIHWKVFFFQIISTLAVIQSKFPAFRHNDLKANNILVHKISRDKPKFTYRVLRKNYSVPNIGYSIKLWDFDFACIPGIVNNIKVSLEWTKPINVTPDKNCYYDLHYFFNTLAYTGFFPKFMNSDVIPQEVKAFVQRIVPLKYRTVHCLHVQKDQPKAPITCDCRKYVHERGRLLVTEEYTTPAAALNDQFFAEFVKTKH</sequence>
<dbReference type="Pfam" id="PF07714">
    <property type="entry name" value="PK_Tyr_Ser-Thr"/>
    <property type="match status" value="1"/>
</dbReference>
<proteinExistence type="predicted"/>
<organism evidence="2">
    <name type="scientific">Hyperionvirus sp</name>
    <dbReference type="NCBI Taxonomy" id="2487770"/>
    <lineage>
        <taxon>Viruses</taxon>
        <taxon>Varidnaviria</taxon>
        <taxon>Bamfordvirae</taxon>
        <taxon>Nucleocytoviricota</taxon>
        <taxon>Megaviricetes</taxon>
        <taxon>Imitervirales</taxon>
        <taxon>Mimiviridae</taxon>
        <taxon>Klosneuvirinae</taxon>
    </lineage>
</organism>
<dbReference type="InterPro" id="IPR001245">
    <property type="entry name" value="Ser-Thr/Tyr_kinase_cat_dom"/>
</dbReference>
<dbReference type="EMBL" id="MK072419">
    <property type="protein sequence ID" value="AYV84759.1"/>
    <property type="molecule type" value="Genomic_DNA"/>
</dbReference>
<dbReference type="SUPFAM" id="SSF56112">
    <property type="entry name" value="Protein kinase-like (PK-like)"/>
    <property type="match status" value="1"/>
</dbReference>
<reference evidence="2" key="1">
    <citation type="submission" date="2018-10" db="EMBL/GenBank/DDBJ databases">
        <title>Hidden diversity of soil giant viruses.</title>
        <authorList>
            <person name="Schulz F."/>
            <person name="Alteio L."/>
            <person name="Goudeau D."/>
            <person name="Ryan E.M."/>
            <person name="Malmstrom R.R."/>
            <person name="Blanchard J."/>
            <person name="Woyke T."/>
        </authorList>
    </citation>
    <scope>NUCLEOTIDE SEQUENCE</scope>
    <source>
        <strain evidence="2">HYV1</strain>
    </source>
</reference>
<keyword evidence="2" id="KW-0723">Serine/threonine-protein kinase</keyword>
<gene>
    <name evidence="2" type="ORF">Hyperionvirus37_12</name>
</gene>
<dbReference type="PANTHER" id="PTHR24419">
    <property type="entry name" value="INTERLEUKIN-1 RECEPTOR-ASSOCIATED KINASE"/>
    <property type="match status" value="1"/>
</dbReference>
<dbReference type="GO" id="GO:0005524">
    <property type="term" value="F:ATP binding"/>
    <property type="evidence" value="ECO:0007669"/>
    <property type="project" value="InterPro"/>
</dbReference>
<dbReference type="GO" id="GO:0035556">
    <property type="term" value="P:intracellular signal transduction"/>
    <property type="evidence" value="ECO:0007669"/>
    <property type="project" value="TreeGrafter"/>
</dbReference>
<dbReference type="InterPro" id="IPR011009">
    <property type="entry name" value="Kinase-like_dom_sf"/>
</dbReference>
<evidence type="ECO:0000259" key="1">
    <source>
        <dbReference type="PROSITE" id="PS50011"/>
    </source>
</evidence>
<name>A0A3G5AH79_9VIRU</name>
<feature type="domain" description="Protein kinase" evidence="1">
    <location>
        <begin position="91"/>
        <end position="435"/>
    </location>
</feature>
<dbReference type="PROSITE" id="PS50011">
    <property type="entry name" value="PROTEIN_KINASE_DOM"/>
    <property type="match status" value="1"/>
</dbReference>
<keyword evidence="2" id="KW-0418">Kinase</keyword>
<dbReference type="Gene3D" id="1.10.510.10">
    <property type="entry name" value="Transferase(Phosphotransferase) domain 1"/>
    <property type="match status" value="1"/>
</dbReference>
<protein>
    <submittedName>
        <fullName evidence="2">Serine/threonine protein kinase</fullName>
    </submittedName>
</protein>
<dbReference type="PROSITE" id="PS00108">
    <property type="entry name" value="PROTEIN_KINASE_ST"/>
    <property type="match status" value="1"/>
</dbReference>